<dbReference type="RefSeq" id="XP_040615432.1">
    <property type="nucleotide sequence ID" value="XM_040763254.1"/>
</dbReference>
<dbReference type="HOGENOM" id="CLU_048457_0_0_1"/>
<organism evidence="1 2">
    <name type="scientific">Sporothrix brasiliensis 5110</name>
    <dbReference type="NCBI Taxonomy" id="1398154"/>
    <lineage>
        <taxon>Eukaryota</taxon>
        <taxon>Fungi</taxon>
        <taxon>Dikarya</taxon>
        <taxon>Ascomycota</taxon>
        <taxon>Pezizomycotina</taxon>
        <taxon>Sordariomycetes</taxon>
        <taxon>Sordariomycetidae</taxon>
        <taxon>Ophiostomatales</taxon>
        <taxon>Ophiostomataceae</taxon>
        <taxon>Sporothrix</taxon>
    </lineage>
</organism>
<accession>A0A0C2IQU7</accession>
<dbReference type="VEuPathDB" id="FungiDB:SPBR_04977"/>
<gene>
    <name evidence="1" type="ORF">SPBR_04977</name>
</gene>
<proteinExistence type="predicted"/>
<name>A0A0C2IQU7_9PEZI</name>
<sequence length="484" mass="55316">MHLHDIPPEVIGEILCALHDPNDLRAFLAASPAVLRVFNLFRDRILLSVSLNAIEPEVRPIALAIRHVPYMKTDADINLQHGFLNDYFGGKIYEPPTESQDIKSFCGLVCRILYFVDRFAAEAWSLLHDGAGDGAASPALPSLVLSRAERTAFQQGFFLVELFGTVFPSYRTGFDESVIGTHAQIDHFLSRIHPWDVEAMISVLFYQTRLIHKHTLLAEDDFVARVMALPTAYRLATKSRPSGRNAVTFTSHDWEHEDPPPAFETDIERSERRLKDGNWYFFFRMDYERHGNVMFSKAHRVVNEFVAYLSVTASLRSLFMYKLAHRDGIEKTRLVTGSYVCLWKSGFLDDAAQVLRQRPAFDHDDRGAPKGMLGNGSGFNLYRPSLRTDRPWYDVQDDRALNGALRARGYVFWDADRTKQPAFAARLQQAHDLPRDEVARLYNEESFGLSVQERLEDIGLYHNDLYDLLDDTEGESLYNDKFSP</sequence>
<evidence type="ECO:0000313" key="1">
    <source>
        <dbReference type="EMBL" id="KIH87422.1"/>
    </source>
</evidence>
<dbReference type="EMBL" id="AWTV01000010">
    <property type="protein sequence ID" value="KIH87422.1"/>
    <property type="molecule type" value="Genomic_DNA"/>
</dbReference>
<dbReference type="AlphaFoldDB" id="A0A0C2IQU7"/>
<comment type="caution">
    <text evidence="1">The sequence shown here is derived from an EMBL/GenBank/DDBJ whole genome shotgun (WGS) entry which is preliminary data.</text>
</comment>
<evidence type="ECO:0000313" key="2">
    <source>
        <dbReference type="Proteomes" id="UP000031575"/>
    </source>
</evidence>
<dbReference type="OrthoDB" id="5304511at2759"/>
<dbReference type="GeneID" id="63678175"/>
<reference evidence="1 2" key="1">
    <citation type="journal article" date="2014" name="BMC Genomics">
        <title>Comparative genomics of the major fungal agents of human and animal Sporotrichosis: Sporothrix schenckii and Sporothrix brasiliensis.</title>
        <authorList>
            <person name="Teixeira M.M."/>
            <person name="de Almeida L.G."/>
            <person name="Kubitschek-Barreira P."/>
            <person name="Alves F.L."/>
            <person name="Kioshima E.S."/>
            <person name="Abadio A.K."/>
            <person name="Fernandes L."/>
            <person name="Derengowski L.S."/>
            <person name="Ferreira K.S."/>
            <person name="Souza R.C."/>
            <person name="Ruiz J.C."/>
            <person name="de Andrade N.C."/>
            <person name="Paes H.C."/>
            <person name="Nicola A.M."/>
            <person name="Albuquerque P."/>
            <person name="Gerber A.L."/>
            <person name="Martins V.P."/>
            <person name="Peconick L.D."/>
            <person name="Neto A.V."/>
            <person name="Chaucanez C.B."/>
            <person name="Silva P.A."/>
            <person name="Cunha O.L."/>
            <person name="de Oliveira F.F."/>
            <person name="dos Santos T.C."/>
            <person name="Barros A.L."/>
            <person name="Soares M.A."/>
            <person name="de Oliveira L.M."/>
            <person name="Marini M.M."/>
            <person name="Villalobos-Duno H."/>
            <person name="Cunha M.M."/>
            <person name="de Hoog S."/>
            <person name="da Silveira J.F."/>
            <person name="Henrissat B."/>
            <person name="Nino-Vega G.A."/>
            <person name="Cisalpino P.S."/>
            <person name="Mora-Montes H.M."/>
            <person name="Almeida S.R."/>
            <person name="Stajich J.E."/>
            <person name="Lopes-Bezerra L.M."/>
            <person name="Vasconcelos A.T."/>
            <person name="Felipe M.S."/>
        </authorList>
    </citation>
    <scope>NUCLEOTIDE SEQUENCE [LARGE SCALE GENOMIC DNA]</scope>
    <source>
        <strain evidence="1 2">5110</strain>
    </source>
</reference>
<protein>
    <submittedName>
        <fullName evidence="1">Uncharacterized protein</fullName>
    </submittedName>
</protein>
<dbReference type="Proteomes" id="UP000031575">
    <property type="component" value="Unassembled WGS sequence"/>
</dbReference>
<keyword evidence="2" id="KW-1185">Reference proteome</keyword>